<feature type="domain" description="RNA polymerase sigma-70 region 2" evidence="6">
    <location>
        <begin position="9"/>
        <end position="75"/>
    </location>
</feature>
<dbReference type="Pfam" id="PF04542">
    <property type="entry name" value="Sigma70_r2"/>
    <property type="match status" value="1"/>
</dbReference>
<sequence length="172" mass="19084">MGVRGFEVFVEQHYDELFRYALVLTGDRGEAEDVVHDALLRLVKHVGRADIEHERAYARQALFRVFLARRDRRRRERLMPIAGADVEAGGDAFAVSAGRSEMVALLWQLPPRMRAVLAARFYLDLGEAETARLLGCGVGTVKSSTARGLARLRELWEATHEPGAAAIGRGQG</sequence>
<organism evidence="8 9">
    <name type="scientific">Amycolatopsis carbonis</name>
    <dbReference type="NCBI Taxonomy" id="715471"/>
    <lineage>
        <taxon>Bacteria</taxon>
        <taxon>Bacillati</taxon>
        <taxon>Actinomycetota</taxon>
        <taxon>Actinomycetes</taxon>
        <taxon>Pseudonocardiales</taxon>
        <taxon>Pseudonocardiaceae</taxon>
        <taxon>Amycolatopsis</taxon>
    </lineage>
</organism>
<evidence type="ECO:0000256" key="2">
    <source>
        <dbReference type="ARBA" id="ARBA00023015"/>
    </source>
</evidence>
<keyword evidence="4" id="KW-0238">DNA-binding</keyword>
<dbReference type="Proteomes" id="UP001236014">
    <property type="component" value="Chromosome"/>
</dbReference>
<dbReference type="GO" id="GO:0016987">
    <property type="term" value="F:sigma factor activity"/>
    <property type="evidence" value="ECO:0007669"/>
    <property type="project" value="UniProtKB-KW"/>
</dbReference>
<dbReference type="PANTHER" id="PTHR43133:SF50">
    <property type="entry name" value="ECF RNA POLYMERASE SIGMA FACTOR SIGM"/>
    <property type="match status" value="1"/>
</dbReference>
<dbReference type="AlphaFoldDB" id="A0A9Y2IL49"/>
<evidence type="ECO:0000259" key="6">
    <source>
        <dbReference type="Pfam" id="PF04542"/>
    </source>
</evidence>
<accession>A0A9Y2IL49</accession>
<dbReference type="SUPFAM" id="SSF88659">
    <property type="entry name" value="Sigma3 and sigma4 domains of RNA polymerase sigma factors"/>
    <property type="match status" value="1"/>
</dbReference>
<keyword evidence="5" id="KW-0804">Transcription</keyword>
<dbReference type="RefSeq" id="WP_285971240.1">
    <property type="nucleotide sequence ID" value="NZ_CP127294.1"/>
</dbReference>
<protein>
    <submittedName>
        <fullName evidence="8">Sigma-70 family RNA polymerase sigma factor</fullName>
    </submittedName>
</protein>
<name>A0A9Y2IL49_9PSEU</name>
<dbReference type="EMBL" id="CP127294">
    <property type="protein sequence ID" value="WIX80613.1"/>
    <property type="molecule type" value="Genomic_DNA"/>
</dbReference>
<keyword evidence="9" id="KW-1185">Reference proteome</keyword>
<evidence type="ECO:0000256" key="4">
    <source>
        <dbReference type="ARBA" id="ARBA00023125"/>
    </source>
</evidence>
<dbReference type="InterPro" id="IPR039425">
    <property type="entry name" value="RNA_pol_sigma-70-like"/>
</dbReference>
<dbReference type="SUPFAM" id="SSF88946">
    <property type="entry name" value="Sigma2 domain of RNA polymerase sigma factors"/>
    <property type="match status" value="1"/>
</dbReference>
<dbReference type="KEGG" id="acab:QRX50_07550"/>
<dbReference type="Gene3D" id="1.10.1740.10">
    <property type="match status" value="1"/>
</dbReference>
<keyword evidence="3" id="KW-0731">Sigma factor</keyword>
<dbReference type="InterPro" id="IPR036388">
    <property type="entry name" value="WH-like_DNA-bd_sf"/>
</dbReference>
<evidence type="ECO:0000313" key="9">
    <source>
        <dbReference type="Proteomes" id="UP001236014"/>
    </source>
</evidence>
<dbReference type="GO" id="GO:0003677">
    <property type="term" value="F:DNA binding"/>
    <property type="evidence" value="ECO:0007669"/>
    <property type="project" value="UniProtKB-KW"/>
</dbReference>
<dbReference type="Pfam" id="PF08281">
    <property type="entry name" value="Sigma70_r4_2"/>
    <property type="match status" value="1"/>
</dbReference>
<evidence type="ECO:0000256" key="3">
    <source>
        <dbReference type="ARBA" id="ARBA00023082"/>
    </source>
</evidence>
<dbReference type="CDD" id="cd06171">
    <property type="entry name" value="Sigma70_r4"/>
    <property type="match status" value="1"/>
</dbReference>
<dbReference type="GO" id="GO:0006352">
    <property type="term" value="P:DNA-templated transcription initiation"/>
    <property type="evidence" value="ECO:0007669"/>
    <property type="project" value="InterPro"/>
</dbReference>
<evidence type="ECO:0000313" key="8">
    <source>
        <dbReference type="EMBL" id="WIX80613.1"/>
    </source>
</evidence>
<dbReference type="InterPro" id="IPR013324">
    <property type="entry name" value="RNA_pol_sigma_r3/r4-like"/>
</dbReference>
<dbReference type="InterPro" id="IPR014284">
    <property type="entry name" value="RNA_pol_sigma-70_dom"/>
</dbReference>
<comment type="similarity">
    <text evidence="1">Belongs to the sigma-70 factor family. ECF subfamily.</text>
</comment>
<evidence type="ECO:0000259" key="7">
    <source>
        <dbReference type="Pfam" id="PF08281"/>
    </source>
</evidence>
<dbReference type="InterPro" id="IPR007627">
    <property type="entry name" value="RNA_pol_sigma70_r2"/>
</dbReference>
<reference evidence="8 9" key="1">
    <citation type="submission" date="2023-06" db="EMBL/GenBank/DDBJ databases">
        <authorList>
            <person name="Oyuntsetseg B."/>
            <person name="Kim S.B."/>
        </authorList>
    </citation>
    <scope>NUCLEOTIDE SEQUENCE [LARGE SCALE GENOMIC DNA]</scope>
    <source>
        <strain evidence="8 9">2-15</strain>
    </source>
</reference>
<proteinExistence type="inferred from homology"/>
<dbReference type="PANTHER" id="PTHR43133">
    <property type="entry name" value="RNA POLYMERASE ECF-TYPE SIGMA FACTO"/>
    <property type="match status" value="1"/>
</dbReference>
<feature type="domain" description="RNA polymerase sigma factor 70 region 4 type 2" evidence="7">
    <location>
        <begin position="103"/>
        <end position="152"/>
    </location>
</feature>
<evidence type="ECO:0000256" key="5">
    <source>
        <dbReference type="ARBA" id="ARBA00023163"/>
    </source>
</evidence>
<gene>
    <name evidence="8" type="ORF">QRX50_07550</name>
</gene>
<evidence type="ECO:0000256" key="1">
    <source>
        <dbReference type="ARBA" id="ARBA00010641"/>
    </source>
</evidence>
<dbReference type="NCBIfam" id="TIGR02937">
    <property type="entry name" value="sigma70-ECF"/>
    <property type="match status" value="1"/>
</dbReference>
<dbReference type="InterPro" id="IPR013325">
    <property type="entry name" value="RNA_pol_sigma_r2"/>
</dbReference>
<dbReference type="PROSITE" id="PS50096">
    <property type="entry name" value="IQ"/>
    <property type="match status" value="1"/>
</dbReference>
<dbReference type="Gene3D" id="1.10.10.10">
    <property type="entry name" value="Winged helix-like DNA-binding domain superfamily/Winged helix DNA-binding domain"/>
    <property type="match status" value="1"/>
</dbReference>
<dbReference type="InterPro" id="IPR013249">
    <property type="entry name" value="RNA_pol_sigma70_r4_t2"/>
</dbReference>
<keyword evidence="2" id="KW-0805">Transcription regulation</keyword>